<evidence type="ECO:0000313" key="1">
    <source>
        <dbReference type="EMBL" id="PJE58202.1"/>
    </source>
</evidence>
<protein>
    <recommendedName>
        <fullName evidence="3">PIN domain-containing protein</fullName>
    </recommendedName>
</protein>
<dbReference type="AlphaFoldDB" id="A0A2M8KE56"/>
<reference evidence="2" key="1">
    <citation type="submission" date="2017-09" db="EMBL/GenBank/DDBJ databases">
        <title>Depth-based differentiation of microbial function through sediment-hosted aquifers and enrichment of novel symbionts in the deep terrestrial subsurface.</title>
        <authorList>
            <person name="Probst A.J."/>
            <person name="Ladd B."/>
            <person name="Jarett J.K."/>
            <person name="Geller-Mcgrath D.E."/>
            <person name="Sieber C.M.K."/>
            <person name="Emerson J.B."/>
            <person name="Anantharaman K."/>
            <person name="Thomas B.C."/>
            <person name="Malmstrom R."/>
            <person name="Stieglmeier M."/>
            <person name="Klingl A."/>
            <person name="Woyke T."/>
            <person name="Ryan C.M."/>
            <person name="Banfield J.F."/>
        </authorList>
    </citation>
    <scope>NUCLEOTIDE SEQUENCE [LARGE SCALE GENOMIC DNA]</scope>
</reference>
<feature type="non-terminal residue" evidence="1">
    <location>
        <position position="144"/>
    </location>
</feature>
<evidence type="ECO:0008006" key="3">
    <source>
        <dbReference type="Google" id="ProtNLM"/>
    </source>
</evidence>
<evidence type="ECO:0000313" key="2">
    <source>
        <dbReference type="Proteomes" id="UP000231450"/>
    </source>
</evidence>
<sequence>MKDKFLLFDTDAIISIISYKAEKIFDELKSLNVTNCYIHPVYAELLRTQSNAERIKRQSVISKFLFQKLPLVKKDFDNASLIQIWLFNKQRYPSPTDLYMAGKLESYPHNDILLLTSNLNDFLHPLFKRTASIVLQNTVQTKII</sequence>
<name>A0A2M8KE56_9BACT</name>
<proteinExistence type="predicted"/>
<dbReference type="Proteomes" id="UP000231450">
    <property type="component" value="Unassembled WGS sequence"/>
</dbReference>
<dbReference type="SUPFAM" id="SSF88723">
    <property type="entry name" value="PIN domain-like"/>
    <property type="match status" value="1"/>
</dbReference>
<comment type="caution">
    <text evidence="1">The sequence shown here is derived from an EMBL/GenBank/DDBJ whole genome shotgun (WGS) entry which is preliminary data.</text>
</comment>
<dbReference type="InterPro" id="IPR029060">
    <property type="entry name" value="PIN-like_dom_sf"/>
</dbReference>
<accession>A0A2M8KE56</accession>
<dbReference type="Gene3D" id="3.40.50.1010">
    <property type="entry name" value="5'-nuclease"/>
    <property type="match status" value="1"/>
</dbReference>
<dbReference type="EMBL" id="PFDW01000045">
    <property type="protein sequence ID" value="PJE58202.1"/>
    <property type="molecule type" value="Genomic_DNA"/>
</dbReference>
<gene>
    <name evidence="1" type="ORF">COU81_02010</name>
</gene>
<organism evidence="1 2">
    <name type="scientific">Candidatus Portnoybacteria bacterium CG10_big_fil_rev_8_21_14_0_10_36_7</name>
    <dbReference type="NCBI Taxonomy" id="1974812"/>
    <lineage>
        <taxon>Bacteria</taxon>
        <taxon>Candidatus Portnoyibacteriota</taxon>
    </lineage>
</organism>